<dbReference type="InterPro" id="IPR001882">
    <property type="entry name" value="Biotin_BS"/>
</dbReference>
<feature type="domain" description="Biotin carboxylation" evidence="17">
    <location>
        <begin position="1"/>
        <end position="451"/>
    </location>
</feature>
<dbReference type="OrthoDB" id="9763189at2"/>
<dbReference type="InterPro" id="IPR011054">
    <property type="entry name" value="Rudment_hybrid_motif"/>
</dbReference>
<keyword evidence="6 14" id="KW-0547">Nucleotide-binding</keyword>
<accession>A0A2M8IY77</accession>
<dbReference type="InterPro" id="IPR041265">
    <property type="entry name" value="PCC_BT"/>
</dbReference>
<comment type="catalytic activity">
    <reaction evidence="13">
        <text>propanoyl-CoA + hydrogencarbonate + ATP = (S)-methylmalonyl-CoA + ADP + phosphate + H(+)</text>
        <dbReference type="Rhea" id="RHEA:23720"/>
        <dbReference type="ChEBI" id="CHEBI:15378"/>
        <dbReference type="ChEBI" id="CHEBI:17544"/>
        <dbReference type="ChEBI" id="CHEBI:30616"/>
        <dbReference type="ChEBI" id="CHEBI:43474"/>
        <dbReference type="ChEBI" id="CHEBI:57327"/>
        <dbReference type="ChEBI" id="CHEBI:57392"/>
        <dbReference type="ChEBI" id="CHEBI:456216"/>
        <dbReference type="EC" id="6.4.1.3"/>
    </reaction>
    <physiologicalReaction direction="left-to-right" evidence="13">
        <dbReference type="Rhea" id="RHEA:23721"/>
    </physiologicalReaction>
</comment>
<dbReference type="PROSITE" id="PS50979">
    <property type="entry name" value="BC"/>
    <property type="match status" value="1"/>
</dbReference>
<feature type="domain" description="Lipoyl-binding" evidence="15">
    <location>
        <begin position="587"/>
        <end position="666"/>
    </location>
</feature>
<dbReference type="InterPro" id="IPR011761">
    <property type="entry name" value="ATP-grasp"/>
</dbReference>
<keyword evidence="12" id="KW-0092">Biotin</keyword>
<dbReference type="InterPro" id="IPR005481">
    <property type="entry name" value="BC-like_N"/>
</dbReference>
<dbReference type="GO" id="GO:0005524">
    <property type="term" value="F:ATP binding"/>
    <property type="evidence" value="ECO:0007669"/>
    <property type="project" value="UniProtKB-UniRule"/>
</dbReference>
<organism evidence="18 19">
    <name type="scientific">Pseudooceanicola lipolyticus</name>
    <dbReference type="NCBI Taxonomy" id="2029104"/>
    <lineage>
        <taxon>Bacteria</taxon>
        <taxon>Pseudomonadati</taxon>
        <taxon>Pseudomonadota</taxon>
        <taxon>Alphaproteobacteria</taxon>
        <taxon>Rhodobacterales</taxon>
        <taxon>Paracoccaceae</taxon>
        <taxon>Pseudooceanicola</taxon>
    </lineage>
</organism>
<dbReference type="Pfam" id="PF00364">
    <property type="entry name" value="Biotin_lipoyl"/>
    <property type="match status" value="1"/>
</dbReference>
<dbReference type="InterPro" id="IPR011053">
    <property type="entry name" value="Single_hybrid_motif"/>
</dbReference>
<dbReference type="FunFam" id="3.30.470.20:FF:000028">
    <property type="entry name" value="Methylcrotonoyl-CoA carboxylase subunit alpha, mitochondrial"/>
    <property type="match status" value="1"/>
</dbReference>
<protein>
    <recommendedName>
        <fullName evidence="3">propionyl-CoA carboxylase</fullName>
        <ecNumber evidence="3">6.4.1.3</ecNumber>
    </recommendedName>
</protein>
<evidence type="ECO:0000256" key="14">
    <source>
        <dbReference type="PROSITE-ProRule" id="PRU00409"/>
    </source>
</evidence>
<dbReference type="Gene3D" id="3.30.470.20">
    <property type="entry name" value="ATP-grasp fold, B domain"/>
    <property type="match status" value="1"/>
</dbReference>
<dbReference type="PANTHER" id="PTHR18866">
    <property type="entry name" value="CARBOXYLASE:PYRUVATE/ACETYL-COA/PROPIONYL-COA CARBOXYLASE"/>
    <property type="match status" value="1"/>
</dbReference>
<keyword evidence="7 14" id="KW-0067">ATP-binding</keyword>
<evidence type="ECO:0000256" key="3">
    <source>
        <dbReference type="ARBA" id="ARBA00013050"/>
    </source>
</evidence>
<dbReference type="PROSITE" id="PS00866">
    <property type="entry name" value="CPSASE_1"/>
    <property type="match status" value="1"/>
</dbReference>
<evidence type="ECO:0000313" key="18">
    <source>
        <dbReference type="EMBL" id="PJE35444.1"/>
    </source>
</evidence>
<proteinExistence type="predicted"/>
<dbReference type="InterPro" id="IPR011764">
    <property type="entry name" value="Biotin_carboxylation_dom"/>
</dbReference>
<comment type="pathway">
    <text evidence="2">Metabolic intermediate metabolism; propanoyl-CoA degradation; succinyl-CoA from propanoyl-CoA: step 1/3.</text>
</comment>
<dbReference type="InterPro" id="IPR050856">
    <property type="entry name" value="Biotin_carboxylase_complex"/>
</dbReference>
<dbReference type="Pfam" id="PF02786">
    <property type="entry name" value="CPSase_L_D2"/>
    <property type="match status" value="1"/>
</dbReference>
<evidence type="ECO:0000256" key="9">
    <source>
        <dbReference type="ARBA" id="ARBA00022963"/>
    </source>
</evidence>
<evidence type="ECO:0000256" key="5">
    <source>
        <dbReference type="ARBA" id="ARBA00022723"/>
    </source>
</evidence>
<evidence type="ECO:0000259" key="16">
    <source>
        <dbReference type="PROSITE" id="PS50975"/>
    </source>
</evidence>
<dbReference type="GO" id="GO:0004658">
    <property type="term" value="F:propionyl-CoA carboxylase activity"/>
    <property type="evidence" value="ECO:0007669"/>
    <property type="project" value="UniProtKB-EC"/>
</dbReference>
<keyword evidence="10" id="KW-0443">Lipid metabolism</keyword>
<evidence type="ECO:0000256" key="8">
    <source>
        <dbReference type="ARBA" id="ARBA00022842"/>
    </source>
</evidence>
<keyword evidence="4" id="KW-0436">Ligase</keyword>
<name>A0A2M8IY77_9RHOB</name>
<dbReference type="CDD" id="cd06850">
    <property type="entry name" value="biotinyl_domain"/>
    <property type="match status" value="1"/>
</dbReference>
<dbReference type="GO" id="GO:0016042">
    <property type="term" value="P:lipid catabolic process"/>
    <property type="evidence" value="ECO:0007669"/>
    <property type="project" value="UniProtKB-KW"/>
</dbReference>
<dbReference type="Gene3D" id="2.40.50.100">
    <property type="match status" value="1"/>
</dbReference>
<keyword evidence="11" id="KW-0464">Manganese</keyword>
<dbReference type="Pfam" id="PF02785">
    <property type="entry name" value="Biotin_carb_C"/>
    <property type="match status" value="1"/>
</dbReference>
<evidence type="ECO:0000256" key="2">
    <source>
        <dbReference type="ARBA" id="ARBA00005060"/>
    </source>
</evidence>
<keyword evidence="8" id="KW-0460">Magnesium</keyword>
<evidence type="ECO:0000256" key="1">
    <source>
        <dbReference type="ARBA" id="ARBA00001953"/>
    </source>
</evidence>
<keyword evidence="19" id="KW-1185">Reference proteome</keyword>
<dbReference type="Proteomes" id="UP000231553">
    <property type="component" value="Unassembled WGS sequence"/>
</dbReference>
<dbReference type="FunFam" id="3.30.1490.20:FF:000018">
    <property type="entry name" value="Biotin carboxylase"/>
    <property type="match status" value="1"/>
</dbReference>
<comment type="cofactor">
    <cofactor evidence="1">
        <name>biotin</name>
        <dbReference type="ChEBI" id="CHEBI:57586"/>
    </cofactor>
</comment>
<evidence type="ECO:0000256" key="10">
    <source>
        <dbReference type="ARBA" id="ARBA00023098"/>
    </source>
</evidence>
<comment type="caution">
    <text evidence="18">The sequence shown here is derived from an EMBL/GenBank/DDBJ whole genome shotgun (WGS) entry which is preliminary data.</text>
</comment>
<dbReference type="RefSeq" id="WP_100163688.1">
    <property type="nucleotide sequence ID" value="NZ_PGTB01000091.1"/>
</dbReference>
<dbReference type="UniPathway" id="UPA00945">
    <property type="reaction ID" value="UER00908"/>
</dbReference>
<evidence type="ECO:0000259" key="17">
    <source>
        <dbReference type="PROSITE" id="PS50979"/>
    </source>
</evidence>
<dbReference type="Gene3D" id="3.30.700.30">
    <property type="match status" value="1"/>
</dbReference>
<evidence type="ECO:0000256" key="6">
    <source>
        <dbReference type="ARBA" id="ARBA00022741"/>
    </source>
</evidence>
<dbReference type="SUPFAM" id="SSF51230">
    <property type="entry name" value="Single hybrid motif"/>
    <property type="match status" value="1"/>
</dbReference>
<dbReference type="AlphaFoldDB" id="A0A2M8IY77"/>
<gene>
    <name evidence="18" type="ORF">CVM52_17155</name>
</gene>
<evidence type="ECO:0000256" key="4">
    <source>
        <dbReference type="ARBA" id="ARBA00022598"/>
    </source>
</evidence>
<dbReference type="InterPro" id="IPR016185">
    <property type="entry name" value="PreATP-grasp_dom_sf"/>
</dbReference>
<evidence type="ECO:0000256" key="13">
    <source>
        <dbReference type="ARBA" id="ARBA00049495"/>
    </source>
</evidence>
<dbReference type="Pfam" id="PF18140">
    <property type="entry name" value="PCC_BT"/>
    <property type="match status" value="1"/>
</dbReference>
<keyword evidence="9" id="KW-0442">Lipid degradation</keyword>
<feature type="domain" description="ATP-grasp" evidence="16">
    <location>
        <begin position="120"/>
        <end position="317"/>
    </location>
</feature>
<dbReference type="Pfam" id="PF00289">
    <property type="entry name" value="Biotin_carb_N"/>
    <property type="match status" value="1"/>
</dbReference>
<dbReference type="NCBIfam" id="NF006367">
    <property type="entry name" value="PRK08591.1"/>
    <property type="match status" value="1"/>
</dbReference>
<dbReference type="FunFam" id="3.40.50.20:FF:000010">
    <property type="entry name" value="Propionyl-CoA carboxylase subunit alpha"/>
    <property type="match status" value="1"/>
</dbReference>
<evidence type="ECO:0000313" key="19">
    <source>
        <dbReference type="Proteomes" id="UP000231553"/>
    </source>
</evidence>
<dbReference type="PROSITE" id="PS00867">
    <property type="entry name" value="CPSASE_2"/>
    <property type="match status" value="1"/>
</dbReference>
<dbReference type="InterPro" id="IPR005479">
    <property type="entry name" value="CPAse_ATP-bd"/>
</dbReference>
<dbReference type="GO" id="GO:0046872">
    <property type="term" value="F:metal ion binding"/>
    <property type="evidence" value="ECO:0007669"/>
    <property type="project" value="UniProtKB-KW"/>
</dbReference>
<dbReference type="InterPro" id="IPR005482">
    <property type="entry name" value="Biotin_COase_C"/>
</dbReference>
<evidence type="ECO:0000256" key="12">
    <source>
        <dbReference type="ARBA" id="ARBA00023267"/>
    </source>
</evidence>
<dbReference type="FunFam" id="2.40.50.100:FF:000003">
    <property type="entry name" value="Acetyl-CoA carboxylase biotin carboxyl carrier protein"/>
    <property type="match status" value="1"/>
</dbReference>
<dbReference type="PROSITE" id="PS50968">
    <property type="entry name" value="BIOTINYL_LIPOYL"/>
    <property type="match status" value="1"/>
</dbReference>
<dbReference type="SUPFAM" id="SSF52440">
    <property type="entry name" value="PreATP-grasp domain"/>
    <property type="match status" value="1"/>
</dbReference>
<keyword evidence="5" id="KW-0479">Metal-binding</keyword>
<evidence type="ECO:0000256" key="7">
    <source>
        <dbReference type="ARBA" id="ARBA00022840"/>
    </source>
</evidence>
<dbReference type="SMART" id="SM00878">
    <property type="entry name" value="Biotin_carb_C"/>
    <property type="match status" value="1"/>
</dbReference>
<dbReference type="PROSITE" id="PS00188">
    <property type="entry name" value="BIOTIN"/>
    <property type="match status" value="1"/>
</dbReference>
<dbReference type="PANTHER" id="PTHR18866:SF33">
    <property type="entry name" value="METHYLCROTONOYL-COA CARBOXYLASE SUBUNIT ALPHA, MITOCHONDRIAL-RELATED"/>
    <property type="match status" value="1"/>
</dbReference>
<dbReference type="InterPro" id="IPR000089">
    <property type="entry name" value="Biotin_lipoyl"/>
</dbReference>
<dbReference type="SUPFAM" id="SSF56059">
    <property type="entry name" value="Glutathione synthetase ATP-binding domain-like"/>
    <property type="match status" value="1"/>
</dbReference>
<dbReference type="PROSITE" id="PS50975">
    <property type="entry name" value="ATP_GRASP"/>
    <property type="match status" value="1"/>
</dbReference>
<evidence type="ECO:0000259" key="15">
    <source>
        <dbReference type="PROSITE" id="PS50968"/>
    </source>
</evidence>
<reference evidence="18 19" key="1">
    <citation type="journal article" date="2018" name="Int. J. Syst. Evol. Microbiol.">
        <title>Pseudooceanicola lipolyticus sp. nov., a marine alphaproteobacterium, reclassification of Oceanicola flagellatus as Pseudooceanicola flagellatus comb. nov. and emended description of the genus Pseudooceanicola.</title>
        <authorList>
            <person name="Huang M.-M."/>
            <person name="Guo L.-L."/>
            <person name="Wu Y.-H."/>
            <person name="Lai Q.-L."/>
            <person name="Shao Z.-Z."/>
            <person name="Wang C.-S."/>
            <person name="Wu M."/>
            <person name="Xu X.-W."/>
        </authorList>
    </citation>
    <scope>NUCLEOTIDE SEQUENCE [LARGE SCALE GENOMIC DNA]</scope>
    <source>
        <strain evidence="18 19">157</strain>
    </source>
</reference>
<evidence type="ECO:0000256" key="11">
    <source>
        <dbReference type="ARBA" id="ARBA00023211"/>
    </source>
</evidence>
<dbReference type="SUPFAM" id="SSF51246">
    <property type="entry name" value="Rudiment single hybrid motif"/>
    <property type="match status" value="1"/>
</dbReference>
<dbReference type="EMBL" id="PGTB01000091">
    <property type="protein sequence ID" value="PJE35444.1"/>
    <property type="molecule type" value="Genomic_DNA"/>
</dbReference>
<sequence>MFKKILIANRGEIACRVIKTARKMGIATVAIYSDADRQALHVEMADEAVHIGPPPANQSYIVIDKVMAAIQQTGAEAVHPGYGFLSENPKFAQALDAAGVAFIGPPVKAIEAMGDKITSKKIAQEAGVSTVPGYMGLIADADEAVKISGEIGYPVMIKASAGGGGKGMRIAWNDQEAREGFQSSKNEAASSFGDDRIFIEKFVTQPRHIEIQVLCDAHGNGIYLGERECSIQRRNQKVVEEAPSPFLDEATRKAMGDQAVALAKAVGYTSAGTVEFIVDGDKNFYFLEMNTRLQVEHPVTELITGVDLVEEMIRIANGEPLRLSQDDVKLNGWAIENRLYAEDPYRNFLPSIGRLSRYRPPAEVVEETHVVRNDTGVYEGGEISMYYDPMIAKLCTWAPTRGEAIEHMRNALDGFELEGIGHNLPFLSAVMDHPKFVSGDMTTAFIAEEYPEGFDGVELPVEALRKIAASAAAMHRVAEIRRTRISGRMDNHERQVGDDWAVTLQGQRFDVKVSADPGGSSVRFADGTVHRVTSNWTPGDQLAEIDADGETLVLKVGKISGGFRIRSRGADLKVHVRTPRQADLAELMPEKLPPDTSKLLLCPMPGLIVKVDVAVGDEVQEGQPLCTVEAMKMENILRAEKRAVVSKINAAAGDSLAVDEVIMEFE</sequence>
<dbReference type="EC" id="6.4.1.3" evidence="3"/>